<evidence type="ECO:0000313" key="3">
    <source>
        <dbReference type="Proteomes" id="UP000001396"/>
    </source>
</evidence>
<keyword evidence="1" id="KW-0812">Transmembrane</keyword>
<accession>D3BPG1</accession>
<dbReference type="EMBL" id="ADBJ01000044">
    <property type="protein sequence ID" value="EFA76679.1"/>
    <property type="molecule type" value="Genomic_DNA"/>
</dbReference>
<dbReference type="RefSeq" id="XP_020428811.1">
    <property type="nucleotide sequence ID" value="XM_020580224.1"/>
</dbReference>
<dbReference type="InParanoid" id="D3BPG1"/>
<dbReference type="GeneID" id="31364904"/>
<feature type="transmembrane region" description="Helical" evidence="1">
    <location>
        <begin position="186"/>
        <end position="204"/>
    </location>
</feature>
<dbReference type="Proteomes" id="UP000001396">
    <property type="component" value="Unassembled WGS sequence"/>
</dbReference>
<name>D3BPG1_HETP5</name>
<protein>
    <submittedName>
        <fullName evidence="2">Uncharacterized protein</fullName>
    </submittedName>
</protein>
<sequence>MESVFQTIKHINRDFEVNPSLIDLANCIAGILGAIATILIEEYSDAHRLILNYIHAGMPESERDSLTTIHNKVCKYLDWSKDYYRFFDKENSWRVFCSRDDLEKYHSFELEKHKNDDGSIAPSSAEEEELDHYFLVLDKAIQQFYCSMTMRERSPLTVEELSTKGTSPVYSKKEYNYNTKSGNSNILISGSFKMAFAVAFIYMATHIFPKISHHVQVEL</sequence>
<keyword evidence="1" id="KW-1133">Transmembrane helix</keyword>
<evidence type="ECO:0000256" key="1">
    <source>
        <dbReference type="SAM" id="Phobius"/>
    </source>
</evidence>
<keyword evidence="3" id="KW-1185">Reference proteome</keyword>
<proteinExistence type="predicted"/>
<organism evidence="2 3">
    <name type="scientific">Heterostelium pallidum (strain ATCC 26659 / Pp 5 / PN500)</name>
    <name type="common">Cellular slime mold</name>
    <name type="synonym">Polysphondylium pallidum</name>
    <dbReference type="NCBI Taxonomy" id="670386"/>
    <lineage>
        <taxon>Eukaryota</taxon>
        <taxon>Amoebozoa</taxon>
        <taxon>Evosea</taxon>
        <taxon>Eumycetozoa</taxon>
        <taxon>Dictyostelia</taxon>
        <taxon>Acytosteliales</taxon>
        <taxon>Acytosteliaceae</taxon>
        <taxon>Heterostelium</taxon>
    </lineage>
</organism>
<comment type="caution">
    <text evidence="2">The sequence shown here is derived from an EMBL/GenBank/DDBJ whole genome shotgun (WGS) entry which is preliminary data.</text>
</comment>
<dbReference type="AlphaFoldDB" id="D3BPG1"/>
<gene>
    <name evidence="2" type="ORF">PPL_09429</name>
</gene>
<evidence type="ECO:0000313" key="2">
    <source>
        <dbReference type="EMBL" id="EFA76679.1"/>
    </source>
</evidence>
<keyword evidence="1" id="KW-0472">Membrane</keyword>
<reference evidence="2 3" key="1">
    <citation type="journal article" date="2011" name="Genome Res.">
        <title>Phylogeny-wide analysis of social amoeba genomes highlights ancient origins for complex intercellular communication.</title>
        <authorList>
            <person name="Heidel A.J."/>
            <person name="Lawal H.M."/>
            <person name="Felder M."/>
            <person name="Schilde C."/>
            <person name="Helps N.R."/>
            <person name="Tunggal B."/>
            <person name="Rivero F."/>
            <person name="John U."/>
            <person name="Schleicher M."/>
            <person name="Eichinger L."/>
            <person name="Platzer M."/>
            <person name="Noegel A.A."/>
            <person name="Schaap P."/>
            <person name="Gloeckner G."/>
        </authorList>
    </citation>
    <scope>NUCLEOTIDE SEQUENCE [LARGE SCALE GENOMIC DNA]</scope>
    <source>
        <strain evidence="3">ATCC 26659 / Pp 5 / PN500</strain>
    </source>
</reference>